<sequence length="63" mass="7231">MGQREAAVRERVTELRAQGAELTEQLEVAEERPVQLEGYDRGSPELLLWLSSWLAEYEVTLDL</sequence>
<keyword evidence="2" id="KW-1185">Reference proteome</keyword>
<dbReference type="RefSeq" id="WP_153068801.1">
    <property type="nucleotide sequence ID" value="NZ_JBFAUK010000016.1"/>
</dbReference>
<dbReference type="EMBL" id="JBFAUK010000016">
    <property type="protein sequence ID" value="MEV5508750.1"/>
    <property type="molecule type" value="Genomic_DNA"/>
</dbReference>
<gene>
    <name evidence="1" type="ORF">AB0L16_20215</name>
</gene>
<organism evidence="1 2">
    <name type="scientific">Streptomyces orinoci</name>
    <name type="common">Streptoverticillium orinoci</name>
    <dbReference type="NCBI Taxonomy" id="67339"/>
    <lineage>
        <taxon>Bacteria</taxon>
        <taxon>Bacillati</taxon>
        <taxon>Actinomycetota</taxon>
        <taxon>Actinomycetes</taxon>
        <taxon>Kitasatosporales</taxon>
        <taxon>Streptomycetaceae</taxon>
        <taxon>Streptomyces</taxon>
    </lineage>
</organism>
<accession>A0ABV3K4M6</accession>
<protein>
    <submittedName>
        <fullName evidence="1">Uncharacterized protein</fullName>
    </submittedName>
</protein>
<comment type="caution">
    <text evidence="1">The sequence shown here is derived from an EMBL/GenBank/DDBJ whole genome shotgun (WGS) entry which is preliminary data.</text>
</comment>
<reference evidence="1 2" key="1">
    <citation type="submission" date="2024-06" db="EMBL/GenBank/DDBJ databases">
        <title>The Natural Products Discovery Center: Release of the First 8490 Sequenced Strains for Exploring Actinobacteria Biosynthetic Diversity.</title>
        <authorList>
            <person name="Kalkreuter E."/>
            <person name="Kautsar S.A."/>
            <person name="Yang D."/>
            <person name="Bader C.D."/>
            <person name="Teijaro C.N."/>
            <person name="Fluegel L."/>
            <person name="Davis C.M."/>
            <person name="Simpson J.R."/>
            <person name="Lauterbach L."/>
            <person name="Steele A.D."/>
            <person name="Gui C."/>
            <person name="Meng S."/>
            <person name="Li G."/>
            <person name="Viehrig K."/>
            <person name="Ye F."/>
            <person name="Su P."/>
            <person name="Kiefer A.F."/>
            <person name="Nichols A."/>
            <person name="Cepeda A.J."/>
            <person name="Yan W."/>
            <person name="Fan B."/>
            <person name="Jiang Y."/>
            <person name="Adhikari A."/>
            <person name="Zheng C.-J."/>
            <person name="Schuster L."/>
            <person name="Cowan T.M."/>
            <person name="Smanski M.J."/>
            <person name="Chevrette M.G."/>
            <person name="De Carvalho L.P.S."/>
            <person name="Shen B."/>
        </authorList>
    </citation>
    <scope>NUCLEOTIDE SEQUENCE [LARGE SCALE GENOMIC DNA]</scope>
    <source>
        <strain evidence="1 2">NPDC052347</strain>
    </source>
</reference>
<evidence type="ECO:0000313" key="2">
    <source>
        <dbReference type="Proteomes" id="UP001552594"/>
    </source>
</evidence>
<evidence type="ECO:0000313" key="1">
    <source>
        <dbReference type="EMBL" id="MEV5508750.1"/>
    </source>
</evidence>
<proteinExistence type="predicted"/>
<dbReference type="Proteomes" id="UP001552594">
    <property type="component" value="Unassembled WGS sequence"/>
</dbReference>
<name>A0ABV3K4M6_STRON</name>